<comment type="function">
    <text evidence="1">Involved in pre-mRNA splicing.</text>
</comment>
<sequence>MQNSHMDEYRNSNNGSTGSSSEVAVEHPADFNTEIMNVTEMEQSPDGSPSVNASTEESEIEMANAVDLPVTDFTGWVYLLQYVEQENHLMAARKAFDKFFIHYPYCYGYWKKYADLEKRHDNIKQSDETLSLIVDLWIHYINFLKETLDPGDPETNSTIRGTFEHAVLAAGTDFRSDRLWEMYINWENEQGNLREVTAIYDRILGIPTQLYSHHFQRFKEHVQNNLPRDLLTGEQFIQLRRELASVNGHSGDDGPPGDDLPSGIEDITDPAKLITEIENMRHRIIEIHQEMFNYNEHEVSKRWTFEEGIKRPYFHVKPLEKAQLKNWKEYLEFEIENGTHERVVVLFERCVISCALYEEFWIKEMYAKYMENHSIEEVRHVFSRACTIHLPKKPMVHMLWAAFEEQQGNINEARNILRTFEECVLGLAMVRLRRVSLERRHGNMEEAEHLLQDAIKNAKSNNESSFYAIKLARHLFKIQKNLPKSRKVLLEAIERDKENTKLYFNLLEMEYSGDLKQNEENILNCFDKAIHGSLPIKMRITFSQRKVEFLEDFGSDVNKLLNAYDEHQTLLKEQDTLKRKAENGSEEPEEKKVCTEDTTSSSTQMIDGDLQANQAAYNYSAWYQYNYQTPWNYGQYYPPPPT</sequence>
<evidence type="ECO:0000256" key="8">
    <source>
        <dbReference type="ARBA" id="ARBA00067962"/>
    </source>
</evidence>
<name>A0A8D2E2Z2_SCIVU</name>
<accession>A0A8D2E2Z2</accession>
<dbReference type="Gene3D" id="1.25.40.10">
    <property type="entry name" value="Tetratricopeptide repeat domain"/>
    <property type="match status" value="2"/>
</dbReference>
<feature type="compositionally biased region" description="Basic and acidic residues" evidence="10">
    <location>
        <begin position="577"/>
        <end position="595"/>
    </location>
</feature>
<evidence type="ECO:0000256" key="2">
    <source>
        <dbReference type="ARBA" id="ARBA00004123"/>
    </source>
</evidence>
<evidence type="ECO:0000256" key="1">
    <source>
        <dbReference type="ARBA" id="ARBA00003777"/>
    </source>
</evidence>
<evidence type="ECO:0000256" key="10">
    <source>
        <dbReference type="SAM" id="MobiDB-lite"/>
    </source>
</evidence>
<dbReference type="PANTHER" id="PTHR17204:SF5">
    <property type="entry name" value="PRE-MRNA-PROCESSING FACTOR 39"/>
    <property type="match status" value="1"/>
</dbReference>
<reference evidence="11" key="2">
    <citation type="submission" date="2025-09" db="UniProtKB">
        <authorList>
            <consortium name="Ensembl"/>
        </authorList>
    </citation>
    <scope>IDENTIFICATION</scope>
</reference>
<dbReference type="GO" id="GO:0005685">
    <property type="term" value="C:U1 snRNP"/>
    <property type="evidence" value="ECO:0007669"/>
    <property type="project" value="TreeGrafter"/>
</dbReference>
<dbReference type="SUPFAM" id="SSF48452">
    <property type="entry name" value="TPR-like"/>
    <property type="match status" value="2"/>
</dbReference>
<dbReference type="InterPro" id="IPR059164">
    <property type="entry name" value="HAT_PRP39_C"/>
</dbReference>
<proteinExistence type="inferred from homology"/>
<dbReference type="Ensembl" id="ENSSVLT00005035825.1">
    <property type="protein sequence ID" value="ENSSVLP00005032285.1"/>
    <property type="gene ID" value="ENSSVLG00005025377.1"/>
</dbReference>
<reference evidence="11" key="1">
    <citation type="submission" date="2025-08" db="UniProtKB">
        <authorList>
            <consortium name="Ensembl"/>
        </authorList>
    </citation>
    <scope>IDENTIFICATION</scope>
</reference>
<dbReference type="GeneTree" id="ENSGT00390000005033"/>
<keyword evidence="5" id="KW-0508">mRNA splicing</keyword>
<feature type="region of interest" description="Disordered" evidence="10">
    <location>
        <begin position="577"/>
        <end position="602"/>
    </location>
</feature>
<evidence type="ECO:0000256" key="4">
    <source>
        <dbReference type="ARBA" id="ARBA00022737"/>
    </source>
</evidence>
<dbReference type="PANTHER" id="PTHR17204">
    <property type="entry name" value="PRE-MRNA PROCESSING PROTEIN PRP39-RELATED"/>
    <property type="match status" value="1"/>
</dbReference>
<keyword evidence="12" id="KW-1185">Reference proteome</keyword>
<keyword evidence="6" id="KW-0539">Nucleus</keyword>
<protein>
    <recommendedName>
        <fullName evidence="8">Pre-mRNA-processing factor 39</fullName>
    </recommendedName>
    <alternativeName>
        <fullName evidence="9">PRP39 homolog</fullName>
    </alternativeName>
</protein>
<feature type="compositionally biased region" description="Low complexity" evidence="10">
    <location>
        <begin position="11"/>
        <end position="21"/>
    </location>
</feature>
<dbReference type="GO" id="GO:0000395">
    <property type="term" value="P:mRNA 5'-splice site recognition"/>
    <property type="evidence" value="ECO:0007669"/>
    <property type="project" value="TreeGrafter"/>
</dbReference>
<comment type="similarity">
    <text evidence="7">Belongs to the PRP39 family.</text>
</comment>
<evidence type="ECO:0000256" key="9">
    <source>
        <dbReference type="ARBA" id="ARBA00080852"/>
    </source>
</evidence>
<evidence type="ECO:0000256" key="6">
    <source>
        <dbReference type="ARBA" id="ARBA00023242"/>
    </source>
</evidence>
<dbReference type="GO" id="GO:0000243">
    <property type="term" value="C:commitment complex"/>
    <property type="evidence" value="ECO:0007669"/>
    <property type="project" value="TreeGrafter"/>
</dbReference>
<evidence type="ECO:0000256" key="7">
    <source>
        <dbReference type="ARBA" id="ARBA00038019"/>
    </source>
</evidence>
<keyword evidence="4" id="KW-0677">Repeat</keyword>
<dbReference type="Pfam" id="PF23240">
    <property type="entry name" value="HAT_PRP39_N"/>
    <property type="match status" value="1"/>
</dbReference>
<dbReference type="SMART" id="SM00386">
    <property type="entry name" value="HAT"/>
    <property type="match status" value="6"/>
</dbReference>
<feature type="compositionally biased region" description="Basic and acidic residues" evidence="10">
    <location>
        <begin position="1"/>
        <end position="10"/>
    </location>
</feature>
<feature type="region of interest" description="Disordered" evidence="10">
    <location>
        <begin position="1"/>
        <end position="23"/>
    </location>
</feature>
<dbReference type="InterPro" id="IPR011990">
    <property type="entry name" value="TPR-like_helical_dom_sf"/>
</dbReference>
<dbReference type="Proteomes" id="UP000694564">
    <property type="component" value="Chromosome 9"/>
</dbReference>
<evidence type="ECO:0000313" key="11">
    <source>
        <dbReference type="Ensembl" id="ENSSVLP00005032285.1"/>
    </source>
</evidence>
<dbReference type="FunFam" id="1.25.40.10:FF:000063">
    <property type="entry name" value="Pre-mRNA processing factor 39"/>
    <property type="match status" value="1"/>
</dbReference>
<dbReference type="OrthoDB" id="10265668at2759"/>
<dbReference type="AlphaFoldDB" id="A0A8D2E2Z2"/>
<dbReference type="InterPro" id="IPR003107">
    <property type="entry name" value="HAT"/>
</dbReference>
<evidence type="ECO:0000313" key="12">
    <source>
        <dbReference type="Proteomes" id="UP000694564"/>
    </source>
</evidence>
<dbReference type="Pfam" id="PF23241">
    <property type="entry name" value="HAT_PRP39_C"/>
    <property type="match status" value="1"/>
</dbReference>
<evidence type="ECO:0000256" key="5">
    <source>
        <dbReference type="ARBA" id="ARBA00023187"/>
    </source>
</evidence>
<dbReference type="FunFam" id="1.25.40.10:FF:000091">
    <property type="entry name" value="Pre-mRNA-processing factor 39"/>
    <property type="match status" value="1"/>
</dbReference>
<dbReference type="GO" id="GO:0071004">
    <property type="term" value="C:U2-type prespliceosome"/>
    <property type="evidence" value="ECO:0007669"/>
    <property type="project" value="TreeGrafter"/>
</dbReference>
<dbReference type="GO" id="GO:0030627">
    <property type="term" value="F:pre-mRNA 5'-splice site binding"/>
    <property type="evidence" value="ECO:0007669"/>
    <property type="project" value="TreeGrafter"/>
</dbReference>
<keyword evidence="3" id="KW-0507">mRNA processing</keyword>
<comment type="subcellular location">
    <subcellularLocation>
        <location evidence="2">Nucleus</location>
    </subcellularLocation>
</comment>
<evidence type="ECO:0000256" key="3">
    <source>
        <dbReference type="ARBA" id="ARBA00022664"/>
    </source>
</evidence>
<organism evidence="11 12">
    <name type="scientific">Sciurus vulgaris</name>
    <name type="common">Eurasian red squirrel</name>
    <dbReference type="NCBI Taxonomy" id="55149"/>
    <lineage>
        <taxon>Eukaryota</taxon>
        <taxon>Metazoa</taxon>
        <taxon>Chordata</taxon>
        <taxon>Craniata</taxon>
        <taxon>Vertebrata</taxon>
        <taxon>Euteleostomi</taxon>
        <taxon>Mammalia</taxon>
        <taxon>Eutheria</taxon>
        <taxon>Euarchontoglires</taxon>
        <taxon>Glires</taxon>
        <taxon>Rodentia</taxon>
        <taxon>Sciuromorpha</taxon>
        <taxon>Sciuridae</taxon>
        <taxon>Sciurinae</taxon>
        <taxon>Sciurini</taxon>
        <taxon>Sciurus</taxon>
    </lineage>
</organism>